<feature type="region of interest" description="Disordered" evidence="6">
    <location>
        <begin position="375"/>
        <end position="416"/>
    </location>
</feature>
<accession>A0A4P8WG22</accession>
<evidence type="ECO:0000313" key="10">
    <source>
        <dbReference type="Proteomes" id="UP000302218"/>
    </source>
</evidence>
<dbReference type="OrthoDB" id="210698at2157"/>
<dbReference type="PANTHER" id="PTHR30405:SF26">
    <property type="entry name" value="TRANSPOSASE, PROBABLY IS605-TNPB FAMILY"/>
    <property type="match status" value="1"/>
</dbReference>
<feature type="domain" description="Probable transposase IS891/IS1136/IS1341" evidence="7">
    <location>
        <begin position="180"/>
        <end position="280"/>
    </location>
</feature>
<sequence>MASNYLTRTAITRLRVSPTDARLLEKTSRAWREGCQLAADIGWRNDICGKRRLQSLAYDRIREDTGLGSMHATLAIHHAADALSAVATLEEHDQSVSKPEFTSPTIRYEPKTLSLFDDQTVSLTTVEQRVRCELVLPSDDEGYQWQFIEADAWEIGASTLVTRNDSYFLHLGFRRPRPSVEEREPKRVLGVDLGIENLAVTSTARFESGREFAHRQRQFEAVRSGLQKTGTQSAHRTLAAISGREARSHQQSLHEVANAILEETEEYDCSHIVFENLRHIQNRISADRTFHQWAHRTLVEFVEYRAEEAGIEVVFVDPAYTSQRCCECGHESRENRVSRDHFACEECGMEAHADYNAAKNIGWKFLRCGPQSSQRTGHGQLALKSGTVTPNRGFIPYSDSEAEAENIDKSGSESDS</sequence>
<dbReference type="NCBIfam" id="TIGR01766">
    <property type="entry name" value="IS200/IS605 family accessory protein TnpB-like domain"/>
    <property type="match status" value="1"/>
</dbReference>
<dbReference type="Pfam" id="PF01385">
    <property type="entry name" value="OrfB_IS605"/>
    <property type="match status" value="1"/>
</dbReference>
<dbReference type="GO" id="GO:0032196">
    <property type="term" value="P:transposition"/>
    <property type="evidence" value="ECO:0007669"/>
    <property type="project" value="UniProtKB-KW"/>
</dbReference>
<gene>
    <name evidence="9" type="ORF">FEJ81_06505</name>
</gene>
<keyword evidence="5" id="KW-0233">DNA recombination</keyword>
<dbReference type="Proteomes" id="UP000302218">
    <property type="component" value="Chromosome"/>
</dbReference>
<comment type="similarity">
    <text evidence="1">In the C-terminal section; belongs to the transposase 35 family.</text>
</comment>
<name>A0A4P8WG22_9EURY</name>
<organism evidence="9 10">
    <name type="scientific">Natrinema versiforme</name>
    <dbReference type="NCBI Taxonomy" id="88724"/>
    <lineage>
        <taxon>Archaea</taxon>
        <taxon>Methanobacteriati</taxon>
        <taxon>Methanobacteriota</taxon>
        <taxon>Stenosarchaea group</taxon>
        <taxon>Halobacteria</taxon>
        <taxon>Halobacteriales</taxon>
        <taxon>Natrialbaceae</taxon>
        <taxon>Natrinema</taxon>
    </lineage>
</organism>
<proteinExistence type="inferred from homology"/>
<evidence type="ECO:0000256" key="5">
    <source>
        <dbReference type="ARBA" id="ARBA00023172"/>
    </source>
</evidence>
<feature type="domain" description="Cas12f1-like TNB" evidence="8">
    <location>
        <begin position="295"/>
        <end position="361"/>
    </location>
</feature>
<keyword evidence="4" id="KW-0238">DNA-binding</keyword>
<dbReference type="InterPro" id="IPR051399">
    <property type="entry name" value="RNA-guided_DNA_endo/Transpos"/>
</dbReference>
<evidence type="ECO:0000259" key="8">
    <source>
        <dbReference type="Pfam" id="PF07282"/>
    </source>
</evidence>
<dbReference type="RefSeq" id="WP_138244521.1">
    <property type="nucleotide sequence ID" value="NZ_CP040330.1"/>
</dbReference>
<dbReference type="InterPro" id="IPR010095">
    <property type="entry name" value="Cas12f1-like_TNB"/>
</dbReference>
<protein>
    <submittedName>
        <fullName evidence="9">IS200/IS605 family element transposase accessory protein TnpB</fullName>
    </submittedName>
</protein>
<evidence type="ECO:0000256" key="2">
    <source>
        <dbReference type="ARBA" id="ARBA00011044"/>
    </source>
</evidence>
<dbReference type="NCBIfam" id="NF040570">
    <property type="entry name" value="guided_TnpB"/>
    <property type="match status" value="1"/>
</dbReference>
<evidence type="ECO:0000256" key="6">
    <source>
        <dbReference type="SAM" id="MobiDB-lite"/>
    </source>
</evidence>
<comment type="similarity">
    <text evidence="2">In the N-terminal section; belongs to the transposase 2 family.</text>
</comment>
<evidence type="ECO:0000256" key="4">
    <source>
        <dbReference type="ARBA" id="ARBA00023125"/>
    </source>
</evidence>
<dbReference type="EMBL" id="CP040330">
    <property type="protein sequence ID" value="QCS42024.1"/>
    <property type="molecule type" value="Genomic_DNA"/>
</dbReference>
<dbReference type="InterPro" id="IPR001959">
    <property type="entry name" value="Transposase"/>
</dbReference>
<dbReference type="Pfam" id="PF07282">
    <property type="entry name" value="Cas12f1-like_TNB"/>
    <property type="match status" value="1"/>
</dbReference>
<reference evidence="10" key="1">
    <citation type="submission" date="2019-05" db="EMBL/GenBank/DDBJ databases">
        <title>Genome sequence and methylation pattern of the halophilic Archaeon Natrinema versiforme BOL5-4.</title>
        <authorList>
            <person name="DasSarma P."/>
            <person name="Anton B.P."/>
            <person name="DasSarma S.L."/>
            <person name="Martinez F.L."/>
            <person name="Guzman D."/>
            <person name="Roberts R.J."/>
            <person name="DasSarma S."/>
        </authorList>
    </citation>
    <scope>NUCLEOTIDE SEQUENCE [LARGE SCALE GENOMIC DNA]</scope>
    <source>
        <strain evidence="10">BOL5-4</strain>
    </source>
</reference>
<dbReference type="GO" id="GO:0003677">
    <property type="term" value="F:DNA binding"/>
    <property type="evidence" value="ECO:0007669"/>
    <property type="project" value="UniProtKB-KW"/>
</dbReference>
<evidence type="ECO:0000256" key="3">
    <source>
        <dbReference type="ARBA" id="ARBA00022578"/>
    </source>
</evidence>
<keyword evidence="3" id="KW-0815">Transposition</keyword>
<dbReference type="PANTHER" id="PTHR30405">
    <property type="entry name" value="TRANSPOSASE"/>
    <property type="match status" value="1"/>
</dbReference>
<dbReference type="KEGG" id="nvr:FEJ81_06505"/>
<evidence type="ECO:0000313" key="9">
    <source>
        <dbReference type="EMBL" id="QCS42024.1"/>
    </source>
</evidence>
<feature type="compositionally biased region" description="Basic and acidic residues" evidence="6">
    <location>
        <begin position="406"/>
        <end position="416"/>
    </location>
</feature>
<dbReference type="AlphaFoldDB" id="A0A4P8WG22"/>
<dbReference type="GeneID" id="40264908"/>
<evidence type="ECO:0000256" key="1">
    <source>
        <dbReference type="ARBA" id="ARBA00008761"/>
    </source>
</evidence>
<dbReference type="GO" id="GO:0006310">
    <property type="term" value="P:DNA recombination"/>
    <property type="evidence" value="ECO:0007669"/>
    <property type="project" value="UniProtKB-KW"/>
</dbReference>
<evidence type="ECO:0000259" key="7">
    <source>
        <dbReference type="Pfam" id="PF01385"/>
    </source>
</evidence>